<dbReference type="Proteomes" id="UP000664288">
    <property type="component" value="Unassembled WGS sequence"/>
</dbReference>
<evidence type="ECO:0000313" key="4">
    <source>
        <dbReference type="EMBL" id="MBO0904731.1"/>
    </source>
</evidence>
<comment type="caution">
    <text evidence="4">The sequence shown here is derived from an EMBL/GenBank/DDBJ whole genome shotgun (WGS) entry which is preliminary data.</text>
</comment>
<reference evidence="4 5" key="1">
    <citation type="submission" date="2021-03" db="EMBL/GenBank/DDBJ databases">
        <title>Whole genome sequence of Jiella sp. MQZ13P-4.</title>
        <authorList>
            <person name="Tuo L."/>
        </authorList>
    </citation>
    <scope>NUCLEOTIDE SEQUENCE [LARGE SCALE GENOMIC DNA]</scope>
    <source>
        <strain evidence="4 5">MQZ13P-4</strain>
    </source>
</reference>
<keyword evidence="5" id="KW-1185">Reference proteome</keyword>
<sequence length="258" mass="27642">MRFSANLGFLWTQMPLAEAIRRAKAAGFDAVECHWPYGEDREAVRGALAETGLPMLGLNTRKGSQPGDFGLAAVPGREAEARAAIDEAFDYGAAIGARAVHVMAGKTADPRAAEVFDANLTYACDLARDADMTVLIEPLNPRDAPGYFLIGLDKAAATVERLGRPELKIMFDCYHLQITGGDLIERFKAHRAMVGHVQFAAVPSRAEPDEGEVAYDRLLPALAGLGYDAAFGAEYRPRGTTEAGLGWLARYRAGTGAG</sequence>
<evidence type="ECO:0000313" key="5">
    <source>
        <dbReference type="Proteomes" id="UP000664288"/>
    </source>
</evidence>
<accession>A0ABS3J4Y4</accession>
<dbReference type="Pfam" id="PF01261">
    <property type="entry name" value="AP_endonuc_2"/>
    <property type="match status" value="1"/>
</dbReference>
<proteinExistence type="inferred from homology"/>
<dbReference type="Gene3D" id="3.20.20.150">
    <property type="entry name" value="Divalent-metal-dependent TIM barrel enzymes"/>
    <property type="match status" value="1"/>
</dbReference>
<dbReference type="PIRSF" id="PIRSF006241">
    <property type="entry name" value="HyI"/>
    <property type="match status" value="1"/>
</dbReference>
<organism evidence="4 5">
    <name type="scientific">Jiella sonneratiae</name>
    <dbReference type="NCBI Taxonomy" id="2816856"/>
    <lineage>
        <taxon>Bacteria</taxon>
        <taxon>Pseudomonadati</taxon>
        <taxon>Pseudomonadota</taxon>
        <taxon>Alphaproteobacteria</taxon>
        <taxon>Hyphomicrobiales</taxon>
        <taxon>Aurantimonadaceae</taxon>
        <taxon>Jiella</taxon>
    </lineage>
</organism>
<dbReference type="InterPro" id="IPR050417">
    <property type="entry name" value="Sugar_Epim/Isomerase"/>
</dbReference>
<feature type="domain" description="Xylose isomerase-like TIM barrel" evidence="3">
    <location>
        <begin position="20"/>
        <end position="250"/>
    </location>
</feature>
<dbReference type="InterPro" id="IPR013022">
    <property type="entry name" value="Xyl_isomerase-like_TIM-brl"/>
</dbReference>
<evidence type="ECO:0000256" key="2">
    <source>
        <dbReference type="PIRNR" id="PIRNR006241"/>
    </source>
</evidence>
<name>A0ABS3J4Y4_9HYPH</name>
<dbReference type="PANTHER" id="PTHR43489:SF6">
    <property type="entry name" value="HYDROXYPYRUVATE ISOMERASE-RELATED"/>
    <property type="match status" value="1"/>
</dbReference>
<keyword evidence="1 2" id="KW-0413">Isomerase</keyword>
<comment type="similarity">
    <text evidence="2">Belongs to the hyi family.</text>
</comment>
<evidence type="ECO:0000256" key="1">
    <source>
        <dbReference type="ARBA" id="ARBA00023235"/>
    </source>
</evidence>
<evidence type="ECO:0000259" key="3">
    <source>
        <dbReference type="Pfam" id="PF01261"/>
    </source>
</evidence>
<gene>
    <name evidence="4" type="ORF">J1C47_13880</name>
</gene>
<dbReference type="EMBL" id="JAFMPY010000014">
    <property type="protein sequence ID" value="MBO0904731.1"/>
    <property type="molecule type" value="Genomic_DNA"/>
</dbReference>
<dbReference type="InterPro" id="IPR036237">
    <property type="entry name" value="Xyl_isomerase-like_sf"/>
</dbReference>
<dbReference type="PANTHER" id="PTHR43489">
    <property type="entry name" value="ISOMERASE"/>
    <property type="match status" value="1"/>
</dbReference>
<dbReference type="InterPro" id="IPR026040">
    <property type="entry name" value="HyI-like"/>
</dbReference>
<protein>
    <submittedName>
        <fullName evidence="4">TIM barrel protein</fullName>
    </submittedName>
</protein>
<dbReference type="RefSeq" id="WP_207351375.1">
    <property type="nucleotide sequence ID" value="NZ_JAFMPY010000014.1"/>
</dbReference>
<dbReference type="SUPFAM" id="SSF51658">
    <property type="entry name" value="Xylose isomerase-like"/>
    <property type="match status" value="1"/>
</dbReference>